<feature type="domain" description="3-hydroxyacyl-CoA dehydrogenase NAD binding" evidence="10">
    <location>
        <begin position="7"/>
        <end position="205"/>
    </location>
</feature>
<keyword evidence="6" id="KW-0520">NAD</keyword>
<comment type="catalytic activity">
    <reaction evidence="8">
        <text>a (3S)-3-hydroxyacyl-CoA + NAD(+) = a 3-oxoacyl-CoA + NADH + H(+)</text>
        <dbReference type="Rhea" id="RHEA:22432"/>
        <dbReference type="ChEBI" id="CHEBI:15378"/>
        <dbReference type="ChEBI" id="CHEBI:57318"/>
        <dbReference type="ChEBI" id="CHEBI:57540"/>
        <dbReference type="ChEBI" id="CHEBI:57945"/>
        <dbReference type="ChEBI" id="CHEBI:90726"/>
        <dbReference type="EC" id="1.1.1.35"/>
    </reaction>
</comment>
<organism evidence="11">
    <name type="scientific">Caldilineaceae bacterium SB0664_bin_27</name>
    <dbReference type="NCBI Taxonomy" id="2605260"/>
    <lineage>
        <taxon>Bacteria</taxon>
        <taxon>Bacillati</taxon>
        <taxon>Chloroflexota</taxon>
        <taxon>Caldilineae</taxon>
        <taxon>Caldilineales</taxon>
        <taxon>Caldilineaceae</taxon>
    </lineage>
</organism>
<dbReference type="Gene3D" id="1.10.1040.50">
    <property type="match status" value="1"/>
</dbReference>
<dbReference type="InterPro" id="IPR029045">
    <property type="entry name" value="ClpP/crotonase-like_dom_sf"/>
</dbReference>
<sequence>MSRTISHVTVIGAGTMGAAIAGHLANAGVSSHLLDVAPTELTPEEQSKGLSLEDRAVRNRIAQSGLERMTQARPASLFSPELAELITLGNVDDDLEAAASQSDWIVEAIVERPRPKQELMARLEAIAPSDAVISTNTSGIPIHIISAGRSQAFQRRFLGTHFFNPPRYLRLLELIPGKQTDSSIVADMRAFAEKRLGKGVVIAKDVPNFVGNRMFSYIQSSLLEFAVSNDYTVEEVDRLTGTLIGRPKTATFRLLDVVGIDVAALVGEHLYDMIPDDEDRDTLRGPLGTEVLLTLLQNGLLGVKSGQGFYKTVVDREGRKSFWGLDLQAASEGEVDYMQPARTNWPAVDAVRNAPLPDRLRGLVASRPAGEDGEETGDEAAGLIWHTLSRTLAYASKRVPEIADSLIDIDNAMKWGFGWEMGPFETWDALGVAETTRRMEGEGLAVAPWVQEMLGKGHDSFYRSEESSGSGVSAASMQVYNPQTGQYESADDGDRVVSIPALKRGRGVLAGNSAASLLDMGDGVLLLEFHTKMNALDLEINPIADAAIERLHGSATGLVIGNQGGNFSAGANLLLIGALAQSGDTVKLDAAIKALQQMILQLRRAPKPVVAAPYQLALGGGAEVSMCADRIVAHAELYIGQVEVGVGLIPAAGGCKELIRRLISPHMKAQNADPASHLQRVFELVALAKVSTSAAEARQMGFLGPRDRVVMNSDHLLAEAKAEVLRMSEEGYRPPDVTGNIYAAGRDYLANLRVGIYSMREAGFITAHEAIIADHLAYVLCGGELSQPAWMDEQYFLDLEREAFKTLCGYPKSHERIWHMLKNGKPLRN</sequence>
<reference evidence="11" key="1">
    <citation type="submission" date="2019-09" db="EMBL/GenBank/DDBJ databases">
        <title>Characterisation of the sponge microbiome using genome-centric metagenomics.</title>
        <authorList>
            <person name="Engelberts J.P."/>
            <person name="Robbins S.J."/>
            <person name="De Goeij J.M."/>
            <person name="Aranda M."/>
            <person name="Bell S.C."/>
            <person name="Webster N.S."/>
        </authorList>
    </citation>
    <scope>NUCLEOTIDE SEQUENCE</scope>
    <source>
        <strain evidence="11">SB0664_bin_27</strain>
    </source>
</reference>
<dbReference type="GO" id="GO:0070403">
    <property type="term" value="F:NAD+ binding"/>
    <property type="evidence" value="ECO:0007669"/>
    <property type="project" value="InterPro"/>
</dbReference>
<dbReference type="SUPFAM" id="SSF52096">
    <property type="entry name" value="ClpP/crotonase"/>
    <property type="match status" value="1"/>
</dbReference>
<dbReference type="InterPro" id="IPR006108">
    <property type="entry name" value="3HC_DH_C"/>
</dbReference>
<dbReference type="Pfam" id="PF02737">
    <property type="entry name" value="3HCDH_N"/>
    <property type="match status" value="1"/>
</dbReference>
<dbReference type="SUPFAM" id="SSF51735">
    <property type="entry name" value="NAD(P)-binding Rossmann-fold domains"/>
    <property type="match status" value="1"/>
</dbReference>
<dbReference type="PANTHER" id="PTHR48075:SF7">
    <property type="entry name" value="3-HYDROXYACYL-COA DEHYDROGENASE-RELATED"/>
    <property type="match status" value="1"/>
</dbReference>
<keyword evidence="3" id="KW-0276">Fatty acid metabolism</keyword>
<evidence type="ECO:0000313" key="11">
    <source>
        <dbReference type="EMBL" id="MXY92092.1"/>
    </source>
</evidence>
<evidence type="ECO:0000256" key="3">
    <source>
        <dbReference type="ARBA" id="ARBA00022832"/>
    </source>
</evidence>
<comment type="pathway">
    <text evidence="1">Lipid metabolism; fatty acid beta-oxidation.</text>
</comment>
<dbReference type="Gene3D" id="3.90.226.10">
    <property type="entry name" value="2-enoyl-CoA Hydratase, Chain A, domain 1"/>
    <property type="match status" value="1"/>
</dbReference>
<dbReference type="GO" id="GO:0003857">
    <property type="term" value="F:(3S)-3-hydroxyacyl-CoA dehydrogenase (NAD+) activity"/>
    <property type="evidence" value="ECO:0007669"/>
    <property type="project" value="UniProtKB-EC"/>
</dbReference>
<dbReference type="Gene3D" id="3.40.50.720">
    <property type="entry name" value="NAD(P)-binding Rossmann-like Domain"/>
    <property type="match status" value="1"/>
</dbReference>
<gene>
    <name evidence="11" type="ORF">F4Y42_01440</name>
</gene>
<evidence type="ECO:0000259" key="9">
    <source>
        <dbReference type="Pfam" id="PF00725"/>
    </source>
</evidence>
<evidence type="ECO:0000256" key="2">
    <source>
        <dbReference type="ARBA" id="ARBA00009463"/>
    </source>
</evidence>
<evidence type="ECO:0000259" key="10">
    <source>
        <dbReference type="Pfam" id="PF02737"/>
    </source>
</evidence>
<evidence type="ECO:0000256" key="7">
    <source>
        <dbReference type="ARBA" id="ARBA00023098"/>
    </source>
</evidence>
<name>A0A6B0YQN6_9CHLR</name>
<dbReference type="InterPro" id="IPR006176">
    <property type="entry name" value="3-OHacyl-CoA_DH_NAD-bd"/>
</dbReference>
<dbReference type="InterPro" id="IPR001753">
    <property type="entry name" value="Enoyl-CoA_hydra/iso"/>
</dbReference>
<evidence type="ECO:0000256" key="4">
    <source>
        <dbReference type="ARBA" id="ARBA00022963"/>
    </source>
</evidence>
<keyword evidence="7" id="KW-0443">Lipid metabolism</keyword>
<dbReference type="PANTHER" id="PTHR48075">
    <property type="entry name" value="3-HYDROXYACYL-COA DEHYDROGENASE FAMILY PROTEIN"/>
    <property type="match status" value="1"/>
</dbReference>
<keyword evidence="5" id="KW-0560">Oxidoreductase</keyword>
<feature type="domain" description="3-hydroxyacyl-CoA dehydrogenase C-terminal" evidence="9">
    <location>
        <begin position="209"/>
        <end position="311"/>
    </location>
</feature>
<evidence type="ECO:0000256" key="8">
    <source>
        <dbReference type="ARBA" id="ARBA00049556"/>
    </source>
</evidence>
<comment type="caution">
    <text evidence="11">The sequence shown here is derived from an EMBL/GenBank/DDBJ whole genome shotgun (WGS) entry which is preliminary data.</text>
</comment>
<dbReference type="Pfam" id="PF00725">
    <property type="entry name" value="3HCDH"/>
    <property type="match status" value="1"/>
</dbReference>
<dbReference type="AlphaFoldDB" id="A0A6B0YQN6"/>
<dbReference type="UniPathway" id="UPA00659"/>
<evidence type="ECO:0000256" key="5">
    <source>
        <dbReference type="ARBA" id="ARBA00023002"/>
    </source>
</evidence>
<dbReference type="EMBL" id="VXRG01000013">
    <property type="protein sequence ID" value="MXY92092.1"/>
    <property type="molecule type" value="Genomic_DNA"/>
</dbReference>
<protein>
    <submittedName>
        <fullName evidence="11">3-hydroxyacyl-CoA dehydrogenase/enoyl-CoA hydratase family protein</fullName>
    </submittedName>
</protein>
<keyword evidence="4" id="KW-0442">Lipid degradation</keyword>
<proteinExistence type="inferred from homology"/>
<comment type="similarity">
    <text evidence="2">Belongs to the 3-hydroxyacyl-CoA dehydrogenase family.</text>
</comment>
<dbReference type="Pfam" id="PF00378">
    <property type="entry name" value="ECH_1"/>
    <property type="match status" value="1"/>
</dbReference>
<dbReference type="GO" id="GO:0006635">
    <property type="term" value="P:fatty acid beta-oxidation"/>
    <property type="evidence" value="ECO:0007669"/>
    <property type="project" value="UniProtKB-UniPathway"/>
</dbReference>
<accession>A0A6B0YQN6</accession>
<evidence type="ECO:0000256" key="1">
    <source>
        <dbReference type="ARBA" id="ARBA00005005"/>
    </source>
</evidence>
<evidence type="ECO:0000256" key="6">
    <source>
        <dbReference type="ARBA" id="ARBA00023027"/>
    </source>
</evidence>
<dbReference type="InterPro" id="IPR036291">
    <property type="entry name" value="NAD(P)-bd_dom_sf"/>
</dbReference>
<dbReference type="SUPFAM" id="SSF48179">
    <property type="entry name" value="6-phosphogluconate dehydrogenase C-terminal domain-like"/>
    <property type="match status" value="2"/>
</dbReference>
<dbReference type="InterPro" id="IPR008927">
    <property type="entry name" value="6-PGluconate_DH-like_C_sf"/>
</dbReference>
<dbReference type="CDD" id="cd06558">
    <property type="entry name" value="crotonase-like"/>
    <property type="match status" value="1"/>
</dbReference>